<reference evidence="2 3" key="1">
    <citation type="journal article" date="2016" name="Mol. Biol. Evol.">
        <title>Comparative Genomics of Early-Diverging Mushroom-Forming Fungi Provides Insights into the Origins of Lignocellulose Decay Capabilities.</title>
        <authorList>
            <person name="Nagy L.G."/>
            <person name="Riley R."/>
            <person name="Tritt A."/>
            <person name="Adam C."/>
            <person name="Daum C."/>
            <person name="Floudas D."/>
            <person name="Sun H."/>
            <person name="Yadav J.S."/>
            <person name="Pangilinan J."/>
            <person name="Larsson K.H."/>
            <person name="Matsuura K."/>
            <person name="Barry K."/>
            <person name="Labutti K."/>
            <person name="Kuo R."/>
            <person name="Ohm R.A."/>
            <person name="Bhattacharya S.S."/>
            <person name="Shirouzu T."/>
            <person name="Yoshinaga Y."/>
            <person name="Martin F.M."/>
            <person name="Grigoriev I.V."/>
            <person name="Hibbett D.S."/>
        </authorList>
    </citation>
    <scope>NUCLEOTIDE SEQUENCE [LARGE SCALE GENOMIC DNA]</scope>
    <source>
        <strain evidence="2 3">L-15889</strain>
    </source>
</reference>
<dbReference type="SMART" id="SM00225">
    <property type="entry name" value="BTB"/>
    <property type="match status" value="1"/>
</dbReference>
<accession>A0A165QB30</accession>
<dbReference type="SUPFAM" id="SSF54695">
    <property type="entry name" value="POZ domain"/>
    <property type="match status" value="1"/>
</dbReference>
<keyword evidence="3" id="KW-1185">Reference proteome</keyword>
<dbReference type="PROSITE" id="PS50097">
    <property type="entry name" value="BTB"/>
    <property type="match status" value="1"/>
</dbReference>
<evidence type="ECO:0000259" key="1">
    <source>
        <dbReference type="PROSITE" id="PS50097"/>
    </source>
</evidence>
<dbReference type="AlphaFoldDB" id="A0A165QB30"/>
<gene>
    <name evidence="2" type="ORF">DAEQUDRAFT_669967</name>
</gene>
<protein>
    <recommendedName>
        <fullName evidence="1">BTB domain-containing protein</fullName>
    </recommendedName>
</protein>
<dbReference type="CDD" id="cd18186">
    <property type="entry name" value="BTB_POZ_ZBTB_KLHL-like"/>
    <property type="match status" value="1"/>
</dbReference>
<dbReference type="OrthoDB" id="3893071at2759"/>
<proteinExistence type="predicted"/>
<dbReference type="Gene3D" id="3.30.710.10">
    <property type="entry name" value="Potassium Channel Kv1.1, Chain A"/>
    <property type="match status" value="1"/>
</dbReference>
<name>A0A165QB30_9APHY</name>
<dbReference type="STRING" id="1314783.A0A165QB30"/>
<dbReference type="EMBL" id="KV429059">
    <property type="protein sequence ID" value="KZT69232.1"/>
    <property type="molecule type" value="Genomic_DNA"/>
</dbReference>
<dbReference type="InterPro" id="IPR000210">
    <property type="entry name" value="BTB/POZ_dom"/>
</dbReference>
<dbReference type="Pfam" id="PF00651">
    <property type="entry name" value="BTB"/>
    <property type="match status" value="1"/>
</dbReference>
<organism evidence="2 3">
    <name type="scientific">Daedalea quercina L-15889</name>
    <dbReference type="NCBI Taxonomy" id="1314783"/>
    <lineage>
        <taxon>Eukaryota</taxon>
        <taxon>Fungi</taxon>
        <taxon>Dikarya</taxon>
        <taxon>Basidiomycota</taxon>
        <taxon>Agaricomycotina</taxon>
        <taxon>Agaricomycetes</taxon>
        <taxon>Polyporales</taxon>
        <taxon>Fomitopsis</taxon>
    </lineage>
</organism>
<feature type="domain" description="BTB" evidence="1">
    <location>
        <begin position="30"/>
        <end position="98"/>
    </location>
</feature>
<dbReference type="InterPro" id="IPR011333">
    <property type="entry name" value="SKP1/BTB/POZ_sf"/>
</dbReference>
<sequence>MSADDLGSKQKTNVPPTDFAPSTDVWYSDGSVVLVAEKTAFRVHGTILAAHCEVFKDMFAMPQPAVPDASTETYEGCQVLRLQDSPTDLKHFLKSIYDFSYFRPGVTAKFPVVAAVLRLGTKYDAPALRQRAIDLLATAYPLSLEAWDARATKRLVPPFEDELTAYIELAIESDIRAVLPAVYYAASKTPLPDFLDKLHTLRVAPSVQWDVCRAFVVGRERLLQAEPAPTLAFLQSEFPRPGCQNGSTCTNQLNLSVRRVLPQASSSELYHQWCLDNPDKVGSALGLCTACQATVATSITDGRKKVWEQLPGFFGLPDWATLEARDGLGSSHD</sequence>
<dbReference type="Proteomes" id="UP000076727">
    <property type="component" value="Unassembled WGS sequence"/>
</dbReference>
<evidence type="ECO:0000313" key="2">
    <source>
        <dbReference type="EMBL" id="KZT69232.1"/>
    </source>
</evidence>
<evidence type="ECO:0000313" key="3">
    <source>
        <dbReference type="Proteomes" id="UP000076727"/>
    </source>
</evidence>